<protein>
    <recommendedName>
        <fullName evidence="7">EamA domain-containing protein</fullName>
    </recommendedName>
</protein>
<dbReference type="OrthoDB" id="1728340at2759"/>
<feature type="compositionally biased region" description="Basic and acidic residues" evidence="5">
    <location>
        <begin position="389"/>
        <end position="412"/>
    </location>
</feature>
<dbReference type="Proteomes" id="UP000355283">
    <property type="component" value="Unassembled WGS sequence"/>
</dbReference>
<feature type="transmembrane region" description="Helical" evidence="6">
    <location>
        <begin position="173"/>
        <end position="190"/>
    </location>
</feature>
<evidence type="ECO:0000256" key="4">
    <source>
        <dbReference type="ARBA" id="ARBA00023136"/>
    </source>
</evidence>
<dbReference type="PANTHER" id="PTHR31218">
    <property type="entry name" value="WAT1-RELATED PROTEIN"/>
    <property type="match status" value="1"/>
</dbReference>
<proteinExistence type="predicted"/>
<accession>A0A4D9D6F0</accession>
<organism evidence="8 9">
    <name type="scientific">Nannochloropsis salina CCMP1776</name>
    <dbReference type="NCBI Taxonomy" id="1027361"/>
    <lineage>
        <taxon>Eukaryota</taxon>
        <taxon>Sar</taxon>
        <taxon>Stramenopiles</taxon>
        <taxon>Ochrophyta</taxon>
        <taxon>Eustigmatophyceae</taxon>
        <taxon>Eustigmatales</taxon>
        <taxon>Monodopsidaceae</taxon>
        <taxon>Microchloropsis</taxon>
        <taxon>Microchloropsis salina</taxon>
    </lineage>
</organism>
<dbReference type="InterPro" id="IPR037185">
    <property type="entry name" value="EmrE-like"/>
</dbReference>
<dbReference type="GO" id="GO:0016020">
    <property type="term" value="C:membrane"/>
    <property type="evidence" value="ECO:0007669"/>
    <property type="project" value="UniProtKB-SubCell"/>
</dbReference>
<keyword evidence="2 6" id="KW-0812">Transmembrane</keyword>
<dbReference type="Pfam" id="PF00892">
    <property type="entry name" value="EamA"/>
    <property type="match status" value="2"/>
</dbReference>
<dbReference type="AlphaFoldDB" id="A0A4D9D6F0"/>
<evidence type="ECO:0000256" key="2">
    <source>
        <dbReference type="ARBA" id="ARBA00022692"/>
    </source>
</evidence>
<feature type="transmembrane region" description="Helical" evidence="6">
    <location>
        <begin position="111"/>
        <end position="130"/>
    </location>
</feature>
<dbReference type="EMBL" id="SDOX01000016">
    <property type="protein sequence ID" value="TFJ85035.1"/>
    <property type="molecule type" value="Genomic_DNA"/>
</dbReference>
<feature type="transmembrane region" description="Helical" evidence="6">
    <location>
        <begin position="368"/>
        <end position="385"/>
    </location>
</feature>
<feature type="region of interest" description="Disordered" evidence="5">
    <location>
        <begin position="389"/>
        <end position="414"/>
    </location>
</feature>
<evidence type="ECO:0000313" key="9">
    <source>
        <dbReference type="Proteomes" id="UP000355283"/>
    </source>
</evidence>
<evidence type="ECO:0000256" key="5">
    <source>
        <dbReference type="SAM" id="MobiDB-lite"/>
    </source>
</evidence>
<reference evidence="8 9" key="1">
    <citation type="submission" date="2019-01" db="EMBL/GenBank/DDBJ databases">
        <title>Nuclear Genome Assembly of the Microalgal Biofuel strain Nannochloropsis salina CCMP1776.</title>
        <authorList>
            <person name="Hovde B."/>
        </authorList>
    </citation>
    <scope>NUCLEOTIDE SEQUENCE [LARGE SCALE GENOMIC DNA]</scope>
    <source>
        <strain evidence="8 9">CCMP1776</strain>
    </source>
</reference>
<feature type="transmembrane region" description="Helical" evidence="6">
    <location>
        <begin position="241"/>
        <end position="261"/>
    </location>
</feature>
<keyword evidence="9" id="KW-1185">Reference proteome</keyword>
<feature type="transmembrane region" description="Helical" evidence="6">
    <location>
        <begin position="146"/>
        <end position="167"/>
    </location>
</feature>
<feature type="domain" description="EamA" evidence="7">
    <location>
        <begin position="243"/>
        <end position="381"/>
    </location>
</feature>
<evidence type="ECO:0000313" key="8">
    <source>
        <dbReference type="EMBL" id="TFJ85035.1"/>
    </source>
</evidence>
<evidence type="ECO:0000256" key="3">
    <source>
        <dbReference type="ARBA" id="ARBA00022989"/>
    </source>
</evidence>
<keyword evidence="4 6" id="KW-0472">Membrane</keyword>
<evidence type="ECO:0000256" key="6">
    <source>
        <dbReference type="SAM" id="Phobius"/>
    </source>
</evidence>
<evidence type="ECO:0000256" key="1">
    <source>
        <dbReference type="ARBA" id="ARBA00004141"/>
    </source>
</evidence>
<dbReference type="SUPFAM" id="SSF103481">
    <property type="entry name" value="Multidrug resistance efflux transporter EmrE"/>
    <property type="match status" value="2"/>
</dbReference>
<feature type="transmembrane region" description="Helical" evidence="6">
    <location>
        <begin position="70"/>
        <end position="91"/>
    </location>
</feature>
<feature type="transmembrane region" description="Helical" evidence="6">
    <location>
        <begin position="273"/>
        <end position="295"/>
    </location>
</feature>
<feature type="compositionally biased region" description="Basic and acidic residues" evidence="5">
    <location>
        <begin position="450"/>
        <end position="459"/>
    </location>
</feature>
<dbReference type="InterPro" id="IPR000620">
    <property type="entry name" value="EamA_dom"/>
</dbReference>
<dbReference type="GO" id="GO:0022857">
    <property type="term" value="F:transmembrane transporter activity"/>
    <property type="evidence" value="ECO:0007669"/>
    <property type="project" value="InterPro"/>
</dbReference>
<dbReference type="InterPro" id="IPR030184">
    <property type="entry name" value="WAT1-related"/>
</dbReference>
<feature type="transmembrane region" description="Helical" evidence="6">
    <location>
        <begin position="339"/>
        <end position="362"/>
    </location>
</feature>
<feature type="domain" description="EamA" evidence="7">
    <location>
        <begin position="80"/>
        <end position="213"/>
    </location>
</feature>
<keyword evidence="3 6" id="KW-1133">Transmembrane helix</keyword>
<feature type="transmembrane region" description="Helical" evidence="6">
    <location>
        <begin position="307"/>
        <end position="327"/>
    </location>
</feature>
<feature type="transmembrane region" description="Helical" evidence="6">
    <location>
        <begin position="202"/>
        <end position="221"/>
    </location>
</feature>
<name>A0A4D9D6F0_9STRA</name>
<comment type="subcellular location">
    <subcellularLocation>
        <location evidence="1">Membrane</location>
        <topology evidence="1">Multi-pass membrane protein</topology>
    </subcellularLocation>
</comment>
<sequence>MSYSVTIQGTGVEPRTCSAHGESATLLKDAMTPESQSPSSTAEVQDTACKDASNATAGKMGDFATVSKKCFAKTCFVHPLMVLVQVIFSGYHVLTSSALKTKGVNPLVFALYRELSASLLMALYACVAVWRGKHRWQLETRHIPRFLALGLFSAGNVLGAVQALTLITPTNFSVLQPSIPVFTMLLSVLFRMERLTPLKALGLLAAVAGAVVVEVVHSAGISGQEGGESEGGDGSSSRADFISGNVIVLLQCLSMASLLVFQKTALTHYHPTVVTAWYYSIGSVLTLIICVSQSLPSSAYALSTSPTPWLALAYAALLGTAFNYNAYSWAGTVVAPGIISIYSTLQPVGTALLSVLFLHATITGGEMGGGLLVILGLIGTVWGRAREKRELEKREKREREEGAGSEGLEKGEGMAVMGLEGGKAPVSYGLTGERDSKSVPLVGVEEDEGVRERDEMRVL</sequence>
<feature type="region of interest" description="Disordered" evidence="5">
    <location>
        <begin position="426"/>
        <end position="459"/>
    </location>
</feature>
<comment type="caution">
    <text evidence="8">The sequence shown here is derived from an EMBL/GenBank/DDBJ whole genome shotgun (WGS) entry which is preliminary data.</text>
</comment>
<gene>
    <name evidence="8" type="ORF">NSK_003459</name>
</gene>
<evidence type="ECO:0000259" key="7">
    <source>
        <dbReference type="Pfam" id="PF00892"/>
    </source>
</evidence>